<reference evidence="2 3" key="1">
    <citation type="submission" date="2018-02" db="EMBL/GenBank/DDBJ databases">
        <title>Genomic analysis of the strain RR4-38 isolated from a seawater recirculating aquaculture system.</title>
        <authorList>
            <person name="Kim Y.-S."/>
            <person name="Jang Y.H."/>
            <person name="Kim K.-H."/>
        </authorList>
    </citation>
    <scope>NUCLEOTIDE SEQUENCE [LARGE SCALE GENOMIC DNA]</scope>
    <source>
        <strain evidence="2 3">RR4-38</strain>
    </source>
</reference>
<feature type="compositionally biased region" description="Basic and acidic residues" evidence="1">
    <location>
        <begin position="19"/>
        <end position="29"/>
    </location>
</feature>
<evidence type="ECO:0000313" key="2">
    <source>
        <dbReference type="EMBL" id="AVI51733.1"/>
    </source>
</evidence>
<gene>
    <name evidence="2" type="ORF">C5O00_11380</name>
</gene>
<proteinExistence type="predicted"/>
<dbReference type="AlphaFoldDB" id="A0A2S0HZY9"/>
<organism evidence="2 3">
    <name type="scientific">Pukyongia salina</name>
    <dbReference type="NCBI Taxonomy" id="2094025"/>
    <lineage>
        <taxon>Bacteria</taxon>
        <taxon>Pseudomonadati</taxon>
        <taxon>Bacteroidota</taxon>
        <taxon>Flavobacteriia</taxon>
        <taxon>Flavobacteriales</taxon>
        <taxon>Flavobacteriaceae</taxon>
        <taxon>Pukyongia</taxon>
    </lineage>
</organism>
<evidence type="ECO:0000256" key="1">
    <source>
        <dbReference type="SAM" id="MobiDB-lite"/>
    </source>
</evidence>
<feature type="region of interest" description="Disordered" evidence="1">
    <location>
        <begin position="15"/>
        <end position="37"/>
    </location>
</feature>
<sequence>MLSSQIQAQSIFDSVKQTAKMDDERRGENSDDNAQYSEDDMDKFNKWWNDKMKDTADFLNELDEPYYHCMALISLYVYHYNELEKEAEAAEDCKLKYDLKGMQALSIFGGTTIMHCTEEIYNLNNQKKADLLSGFINKFVESCDVDGTLNWTEFATKAPKTSYRIISALAGPNYCTGLYTDAYTPRDQILTELLEYHFHPGSVADRLFTLGQQMEALGCGG</sequence>
<dbReference type="EMBL" id="CP027062">
    <property type="protein sequence ID" value="AVI51733.1"/>
    <property type="molecule type" value="Genomic_DNA"/>
</dbReference>
<dbReference type="Proteomes" id="UP000238442">
    <property type="component" value="Chromosome"/>
</dbReference>
<keyword evidence="3" id="KW-1185">Reference proteome</keyword>
<dbReference type="KEGG" id="aue:C5O00_11380"/>
<accession>A0A2S0HZY9</accession>
<evidence type="ECO:0000313" key="3">
    <source>
        <dbReference type="Proteomes" id="UP000238442"/>
    </source>
</evidence>
<name>A0A2S0HZY9_9FLAO</name>
<protein>
    <submittedName>
        <fullName evidence="2">Uncharacterized protein</fullName>
    </submittedName>
</protein>